<proteinExistence type="predicted"/>
<accession>A0A1W0X2G9</accession>
<feature type="signal peptide" evidence="1">
    <location>
        <begin position="1"/>
        <end position="30"/>
    </location>
</feature>
<dbReference type="Proteomes" id="UP000192578">
    <property type="component" value="Unassembled WGS sequence"/>
</dbReference>
<organism evidence="2 3">
    <name type="scientific">Hypsibius exemplaris</name>
    <name type="common">Freshwater tardigrade</name>
    <dbReference type="NCBI Taxonomy" id="2072580"/>
    <lineage>
        <taxon>Eukaryota</taxon>
        <taxon>Metazoa</taxon>
        <taxon>Ecdysozoa</taxon>
        <taxon>Tardigrada</taxon>
        <taxon>Eutardigrada</taxon>
        <taxon>Parachela</taxon>
        <taxon>Hypsibioidea</taxon>
        <taxon>Hypsibiidae</taxon>
        <taxon>Hypsibius</taxon>
    </lineage>
</organism>
<keyword evidence="3" id="KW-1185">Reference proteome</keyword>
<keyword evidence="1" id="KW-0732">Signal</keyword>
<comment type="caution">
    <text evidence="2">The sequence shown here is derived from an EMBL/GenBank/DDBJ whole genome shotgun (WGS) entry which is preliminary data.</text>
</comment>
<gene>
    <name evidence="2" type="ORF">BV898_04253</name>
</gene>
<dbReference type="EMBL" id="MTYJ01000021">
    <property type="protein sequence ID" value="OQV21678.1"/>
    <property type="molecule type" value="Genomic_DNA"/>
</dbReference>
<evidence type="ECO:0000313" key="3">
    <source>
        <dbReference type="Proteomes" id="UP000192578"/>
    </source>
</evidence>
<name>A0A1W0X2G9_HYPEX</name>
<reference evidence="3" key="1">
    <citation type="submission" date="2017-01" db="EMBL/GenBank/DDBJ databases">
        <title>Comparative genomics of anhydrobiosis in the tardigrade Hypsibius dujardini.</title>
        <authorList>
            <person name="Yoshida Y."/>
            <person name="Koutsovoulos G."/>
            <person name="Laetsch D."/>
            <person name="Stevens L."/>
            <person name="Kumar S."/>
            <person name="Horikawa D."/>
            <person name="Ishino K."/>
            <person name="Komine S."/>
            <person name="Tomita M."/>
            <person name="Blaxter M."/>
            <person name="Arakawa K."/>
        </authorList>
    </citation>
    <scope>NUCLEOTIDE SEQUENCE [LARGE SCALE GENOMIC DNA]</scope>
    <source>
        <strain evidence="3">Z151</strain>
    </source>
</reference>
<evidence type="ECO:0000313" key="2">
    <source>
        <dbReference type="EMBL" id="OQV21678.1"/>
    </source>
</evidence>
<sequence length="100" mass="11027">MRKVGQLRVGAISPITIMLITQIMCPVAAADSRVVIAKGPIFIQLRCGQRDDDNCATLCRNNVWQDAAMDTCSKDRVIHCGLRLLTAPQRIVTVHCAIEH</sequence>
<evidence type="ECO:0000256" key="1">
    <source>
        <dbReference type="SAM" id="SignalP"/>
    </source>
</evidence>
<feature type="chain" id="PRO_5012777252" evidence="1">
    <location>
        <begin position="31"/>
        <end position="100"/>
    </location>
</feature>
<protein>
    <submittedName>
        <fullName evidence="2">Uncharacterized protein</fullName>
    </submittedName>
</protein>
<dbReference type="AlphaFoldDB" id="A0A1W0X2G9"/>